<reference evidence="3" key="1">
    <citation type="submission" date="2021-12" db="EMBL/GenBank/DDBJ databases">
        <authorList>
            <person name="King R."/>
        </authorList>
    </citation>
    <scope>NUCLEOTIDE SEQUENCE</scope>
</reference>
<protein>
    <submittedName>
        <fullName evidence="3">Uncharacterized protein</fullName>
    </submittedName>
</protein>
<keyword evidence="4" id="KW-1185">Reference proteome</keyword>
<accession>A0ABN8AQU8</accession>
<keyword evidence="1" id="KW-0472">Membrane</keyword>
<keyword evidence="1" id="KW-0812">Transmembrane</keyword>
<evidence type="ECO:0000256" key="2">
    <source>
        <dbReference type="SAM" id="SignalP"/>
    </source>
</evidence>
<evidence type="ECO:0000256" key="1">
    <source>
        <dbReference type="SAM" id="Phobius"/>
    </source>
</evidence>
<feature type="transmembrane region" description="Helical" evidence="1">
    <location>
        <begin position="97"/>
        <end position="121"/>
    </location>
</feature>
<gene>
    <name evidence="3" type="ORF">CHILSU_LOCUS1059</name>
</gene>
<feature type="chain" id="PRO_5046924319" evidence="2">
    <location>
        <begin position="17"/>
        <end position="209"/>
    </location>
</feature>
<keyword evidence="1" id="KW-1133">Transmembrane helix</keyword>
<dbReference type="Proteomes" id="UP001153292">
    <property type="component" value="Chromosome 10"/>
</dbReference>
<feature type="transmembrane region" description="Helical" evidence="1">
    <location>
        <begin position="70"/>
        <end position="90"/>
    </location>
</feature>
<dbReference type="EMBL" id="OU963903">
    <property type="protein sequence ID" value="CAH0397957.1"/>
    <property type="molecule type" value="Genomic_DNA"/>
</dbReference>
<evidence type="ECO:0000313" key="3">
    <source>
        <dbReference type="EMBL" id="CAH0397957.1"/>
    </source>
</evidence>
<keyword evidence="2" id="KW-0732">Signal</keyword>
<evidence type="ECO:0000313" key="4">
    <source>
        <dbReference type="Proteomes" id="UP001153292"/>
    </source>
</evidence>
<name>A0ABN8AQU8_CHISP</name>
<feature type="signal peptide" evidence="2">
    <location>
        <begin position="1"/>
        <end position="16"/>
    </location>
</feature>
<organism evidence="3 4">
    <name type="scientific">Chilo suppressalis</name>
    <name type="common">Asiatic rice borer moth</name>
    <dbReference type="NCBI Taxonomy" id="168631"/>
    <lineage>
        <taxon>Eukaryota</taxon>
        <taxon>Metazoa</taxon>
        <taxon>Ecdysozoa</taxon>
        <taxon>Arthropoda</taxon>
        <taxon>Hexapoda</taxon>
        <taxon>Insecta</taxon>
        <taxon>Pterygota</taxon>
        <taxon>Neoptera</taxon>
        <taxon>Endopterygota</taxon>
        <taxon>Lepidoptera</taxon>
        <taxon>Glossata</taxon>
        <taxon>Ditrysia</taxon>
        <taxon>Pyraloidea</taxon>
        <taxon>Crambidae</taxon>
        <taxon>Crambinae</taxon>
        <taxon>Chilo</taxon>
    </lineage>
</organism>
<proteinExistence type="predicted"/>
<sequence>MFVALVVVFVVSQASAQEQALSTETPPHSQSLPFLDLFTGASTYYGEPIRKTYSDPYYVSCPKTDALSSFANVLGSAAKIMLSAAVIAFLKMLGGKILLFPLLLVFFSKIGLKVFLLWPMISKMMKYFKTKKKKGFKPRMIMDCSQRIACVIQRSAEGWGSNLGAAATFTLIDDVDQDTSYARALLRILAGDKVAECMTIECSSGIDIS</sequence>